<name>A0A0S2DGG1_LYSEN</name>
<gene>
    <name evidence="1" type="ORF">GLE_2316</name>
</gene>
<dbReference type="Proteomes" id="UP000061569">
    <property type="component" value="Chromosome"/>
</dbReference>
<dbReference type="PATRIC" id="fig|69.6.peg.2281"/>
<dbReference type="STRING" id="69.GLE_2316"/>
<sequence>MPCSGIFYTPAYGPMNRLQAPALRELASIPFCAQRIPYSPRSYT</sequence>
<organism evidence="1 2">
    <name type="scientific">Lysobacter enzymogenes</name>
    <dbReference type="NCBI Taxonomy" id="69"/>
    <lineage>
        <taxon>Bacteria</taxon>
        <taxon>Pseudomonadati</taxon>
        <taxon>Pseudomonadota</taxon>
        <taxon>Gammaproteobacteria</taxon>
        <taxon>Lysobacterales</taxon>
        <taxon>Lysobacteraceae</taxon>
        <taxon>Lysobacter</taxon>
    </lineage>
</organism>
<dbReference type="AlphaFoldDB" id="A0A0S2DGG1"/>
<reference evidence="1 2" key="1">
    <citation type="submission" date="2015-11" db="EMBL/GenBank/DDBJ databases">
        <title>Genome sequences of Lysobacter enzymogenes strain C3 and Lysobacter antibioticus ATCC 29479.</title>
        <authorList>
            <person name="Kobayashi D.Y."/>
        </authorList>
    </citation>
    <scope>NUCLEOTIDE SEQUENCE [LARGE SCALE GENOMIC DNA]</scope>
    <source>
        <strain evidence="1 2">C3</strain>
    </source>
</reference>
<dbReference type="EMBL" id="CP013140">
    <property type="protein sequence ID" value="ALN57665.1"/>
    <property type="molecule type" value="Genomic_DNA"/>
</dbReference>
<accession>A0A0S2DGG1</accession>
<evidence type="ECO:0000313" key="2">
    <source>
        <dbReference type="Proteomes" id="UP000061569"/>
    </source>
</evidence>
<protein>
    <submittedName>
        <fullName evidence="1">Uncharacterized protein</fullName>
    </submittedName>
</protein>
<dbReference type="KEGG" id="lez:GLE_2316"/>
<proteinExistence type="predicted"/>
<evidence type="ECO:0000313" key="1">
    <source>
        <dbReference type="EMBL" id="ALN57665.1"/>
    </source>
</evidence>